<dbReference type="SUPFAM" id="SSF53335">
    <property type="entry name" value="S-adenosyl-L-methionine-dependent methyltransferases"/>
    <property type="match status" value="1"/>
</dbReference>
<evidence type="ECO:0000259" key="4">
    <source>
        <dbReference type="Pfam" id="PF00891"/>
    </source>
</evidence>
<dbReference type="GO" id="GO:0008171">
    <property type="term" value="F:O-methyltransferase activity"/>
    <property type="evidence" value="ECO:0007669"/>
    <property type="project" value="InterPro"/>
</dbReference>
<dbReference type="AlphaFoldDB" id="A0AAD7AEG5"/>
<dbReference type="PANTHER" id="PTHR43712:SF2">
    <property type="entry name" value="O-METHYLTRANSFERASE CICE"/>
    <property type="match status" value="1"/>
</dbReference>
<keyword evidence="2" id="KW-0808">Transferase</keyword>
<accession>A0AAD7AEG5</accession>
<keyword evidence="7" id="KW-1185">Reference proteome</keyword>
<dbReference type="InterPro" id="IPR036388">
    <property type="entry name" value="WH-like_DNA-bd_sf"/>
</dbReference>
<gene>
    <name evidence="6" type="ORF">DFH08DRAFT_461967</name>
</gene>
<dbReference type="Proteomes" id="UP001218218">
    <property type="component" value="Unassembled WGS sequence"/>
</dbReference>
<evidence type="ECO:0000256" key="2">
    <source>
        <dbReference type="ARBA" id="ARBA00022679"/>
    </source>
</evidence>
<evidence type="ECO:0000256" key="1">
    <source>
        <dbReference type="ARBA" id="ARBA00022603"/>
    </source>
</evidence>
<protein>
    <submittedName>
        <fullName evidence="6">O-methyltransferase</fullName>
    </submittedName>
</protein>
<dbReference type="SUPFAM" id="SSF46785">
    <property type="entry name" value="Winged helix' DNA-binding domain"/>
    <property type="match status" value="1"/>
</dbReference>
<feature type="domain" description="O-methyltransferase dimerisation" evidence="5">
    <location>
        <begin position="83"/>
        <end position="157"/>
    </location>
</feature>
<dbReference type="Pfam" id="PF08100">
    <property type="entry name" value="Dimerisation"/>
    <property type="match status" value="1"/>
</dbReference>
<feature type="domain" description="O-methyltransferase C-terminal" evidence="4">
    <location>
        <begin position="197"/>
        <end position="390"/>
    </location>
</feature>
<evidence type="ECO:0000313" key="7">
    <source>
        <dbReference type="Proteomes" id="UP001218218"/>
    </source>
</evidence>
<dbReference type="PROSITE" id="PS51683">
    <property type="entry name" value="SAM_OMT_II"/>
    <property type="match status" value="1"/>
</dbReference>
<sequence>MTSVSTLRLLANLISEAVDTIEGVYATADMTPPSLNTPWNPKAPSEALGQDLVVMEAKTKLVAAAAQLVATARDPISSLLSFSDGVPLLACLRTVSELNVVEILREAGPQGLHVNEIASPSKVDPDLLARMLRYLATNHIFCEAAPDVFVNNRISSSLDKGKPSAVLFDKPEERLTGTATAAALVEMFGDEILKSFALLTEAVLDPNGEQSPMKRALGVSSSEPLFNWMMRPENRLRANRFNIAMHGDSQREQALGANFKGFDWSQLPNGGILVDVGCGMGSISLTIAKKYPTLRVVNQDFGPVLHKAKTHWQENFPEQIEKNLVEFQAHDFFLPQPVKGADAFLLRHITHDWSDEKTVQILQRLCDASKPTTHLVLIEHIVPSVAEEPVSIKAIPGAARPTAPAPLLPNFGAASSAIYFRDMMMHNLGGKERTIANFVNVLEKAGWKLVRIHRIPGMEQCHIVGVPA</sequence>
<evidence type="ECO:0000259" key="5">
    <source>
        <dbReference type="Pfam" id="PF08100"/>
    </source>
</evidence>
<dbReference type="Gene3D" id="3.40.50.150">
    <property type="entry name" value="Vaccinia Virus protein VP39"/>
    <property type="match status" value="1"/>
</dbReference>
<dbReference type="PANTHER" id="PTHR43712">
    <property type="entry name" value="PUTATIVE (AFU_ORTHOLOGUE AFUA_4G14580)-RELATED"/>
    <property type="match status" value="1"/>
</dbReference>
<dbReference type="InterPro" id="IPR001077">
    <property type="entry name" value="COMT_C"/>
</dbReference>
<dbReference type="InterPro" id="IPR012967">
    <property type="entry name" value="COMT_dimerisation"/>
</dbReference>
<dbReference type="InterPro" id="IPR029063">
    <property type="entry name" value="SAM-dependent_MTases_sf"/>
</dbReference>
<comment type="caution">
    <text evidence="6">The sequence shown here is derived from an EMBL/GenBank/DDBJ whole genome shotgun (WGS) entry which is preliminary data.</text>
</comment>
<keyword evidence="3" id="KW-0949">S-adenosyl-L-methionine</keyword>
<reference evidence="6" key="1">
    <citation type="submission" date="2023-03" db="EMBL/GenBank/DDBJ databases">
        <title>Massive genome expansion in bonnet fungi (Mycena s.s.) driven by repeated elements and novel gene families across ecological guilds.</title>
        <authorList>
            <consortium name="Lawrence Berkeley National Laboratory"/>
            <person name="Harder C.B."/>
            <person name="Miyauchi S."/>
            <person name="Viragh M."/>
            <person name="Kuo A."/>
            <person name="Thoen E."/>
            <person name="Andreopoulos B."/>
            <person name="Lu D."/>
            <person name="Skrede I."/>
            <person name="Drula E."/>
            <person name="Henrissat B."/>
            <person name="Morin E."/>
            <person name="Kohler A."/>
            <person name="Barry K."/>
            <person name="LaButti K."/>
            <person name="Morin E."/>
            <person name="Salamov A."/>
            <person name="Lipzen A."/>
            <person name="Mereny Z."/>
            <person name="Hegedus B."/>
            <person name="Baldrian P."/>
            <person name="Stursova M."/>
            <person name="Weitz H."/>
            <person name="Taylor A."/>
            <person name="Grigoriev I.V."/>
            <person name="Nagy L.G."/>
            <person name="Martin F."/>
            <person name="Kauserud H."/>
        </authorList>
    </citation>
    <scope>NUCLEOTIDE SEQUENCE</scope>
    <source>
        <strain evidence="6">CBHHK002</strain>
    </source>
</reference>
<dbReference type="Gene3D" id="1.10.10.10">
    <property type="entry name" value="Winged helix-like DNA-binding domain superfamily/Winged helix DNA-binding domain"/>
    <property type="match status" value="1"/>
</dbReference>
<keyword evidence="1" id="KW-0489">Methyltransferase</keyword>
<proteinExistence type="predicted"/>
<dbReference type="EMBL" id="JARIHO010000008">
    <property type="protein sequence ID" value="KAJ7356631.1"/>
    <property type="molecule type" value="Genomic_DNA"/>
</dbReference>
<evidence type="ECO:0000256" key="3">
    <source>
        <dbReference type="ARBA" id="ARBA00022691"/>
    </source>
</evidence>
<dbReference type="InterPro" id="IPR016461">
    <property type="entry name" value="COMT-like"/>
</dbReference>
<dbReference type="Pfam" id="PF00891">
    <property type="entry name" value="Methyltransf_2"/>
    <property type="match status" value="1"/>
</dbReference>
<dbReference type="GO" id="GO:0032259">
    <property type="term" value="P:methylation"/>
    <property type="evidence" value="ECO:0007669"/>
    <property type="project" value="UniProtKB-KW"/>
</dbReference>
<dbReference type="GO" id="GO:0046983">
    <property type="term" value="F:protein dimerization activity"/>
    <property type="evidence" value="ECO:0007669"/>
    <property type="project" value="InterPro"/>
</dbReference>
<dbReference type="InterPro" id="IPR036390">
    <property type="entry name" value="WH_DNA-bd_sf"/>
</dbReference>
<organism evidence="6 7">
    <name type="scientific">Mycena albidolilacea</name>
    <dbReference type="NCBI Taxonomy" id="1033008"/>
    <lineage>
        <taxon>Eukaryota</taxon>
        <taxon>Fungi</taxon>
        <taxon>Dikarya</taxon>
        <taxon>Basidiomycota</taxon>
        <taxon>Agaricomycotina</taxon>
        <taxon>Agaricomycetes</taxon>
        <taxon>Agaricomycetidae</taxon>
        <taxon>Agaricales</taxon>
        <taxon>Marasmiineae</taxon>
        <taxon>Mycenaceae</taxon>
        <taxon>Mycena</taxon>
    </lineage>
</organism>
<name>A0AAD7AEG5_9AGAR</name>
<evidence type="ECO:0000313" key="6">
    <source>
        <dbReference type="EMBL" id="KAJ7356631.1"/>
    </source>
</evidence>